<protein>
    <recommendedName>
        <fullName evidence="1">PPIase cyclophilin-type domain-containing protein</fullName>
    </recommendedName>
</protein>
<dbReference type="InParanoid" id="A0A2J7RQN4"/>
<accession>A0A2J7RQN4</accession>
<evidence type="ECO:0000259" key="1">
    <source>
        <dbReference type="Pfam" id="PF00160"/>
    </source>
</evidence>
<dbReference type="Proteomes" id="UP000235965">
    <property type="component" value="Unassembled WGS sequence"/>
</dbReference>
<dbReference type="AlphaFoldDB" id="A0A2J7RQN4"/>
<keyword evidence="3" id="KW-1185">Reference proteome</keyword>
<name>A0A2J7RQN4_9NEOP</name>
<dbReference type="SUPFAM" id="SSF50891">
    <property type="entry name" value="Cyclophilin-like"/>
    <property type="match status" value="1"/>
</dbReference>
<proteinExistence type="predicted"/>
<evidence type="ECO:0000313" key="3">
    <source>
        <dbReference type="Proteomes" id="UP000235965"/>
    </source>
</evidence>
<evidence type="ECO:0000313" key="2">
    <source>
        <dbReference type="EMBL" id="PNF43136.1"/>
    </source>
</evidence>
<dbReference type="EMBL" id="NEVH01000648">
    <property type="protein sequence ID" value="PNF43136.1"/>
    <property type="molecule type" value="Genomic_DNA"/>
</dbReference>
<dbReference type="GO" id="GO:0003755">
    <property type="term" value="F:peptidyl-prolyl cis-trans isomerase activity"/>
    <property type="evidence" value="ECO:0007669"/>
    <property type="project" value="InterPro"/>
</dbReference>
<dbReference type="OrthoDB" id="6630374at2759"/>
<gene>
    <name evidence="2" type="ORF">B7P43_G17770</name>
</gene>
<dbReference type="InterPro" id="IPR029000">
    <property type="entry name" value="Cyclophilin-like_dom_sf"/>
</dbReference>
<comment type="caution">
    <text evidence="2">The sequence shown here is derived from an EMBL/GenBank/DDBJ whole genome shotgun (WGS) entry which is preliminary data.</text>
</comment>
<feature type="domain" description="PPIase cyclophilin-type" evidence="1">
    <location>
        <begin position="7"/>
        <end position="55"/>
    </location>
</feature>
<dbReference type="STRING" id="105785.A0A2J7RQN4"/>
<sequence>MFCSCSTTQPAPHLDGVHVVFWHVLSGQEVVLHIEGLPVDWMCRPLQDAKVIKCGKLVLRMKVKDKKVKKKPVSSSSSSEDSH</sequence>
<dbReference type="InterPro" id="IPR002130">
    <property type="entry name" value="Cyclophilin-type_PPIase_dom"/>
</dbReference>
<dbReference type="Gene3D" id="2.40.100.10">
    <property type="entry name" value="Cyclophilin-like"/>
    <property type="match status" value="1"/>
</dbReference>
<organism evidence="2 3">
    <name type="scientific">Cryptotermes secundus</name>
    <dbReference type="NCBI Taxonomy" id="105785"/>
    <lineage>
        <taxon>Eukaryota</taxon>
        <taxon>Metazoa</taxon>
        <taxon>Ecdysozoa</taxon>
        <taxon>Arthropoda</taxon>
        <taxon>Hexapoda</taxon>
        <taxon>Insecta</taxon>
        <taxon>Pterygota</taxon>
        <taxon>Neoptera</taxon>
        <taxon>Polyneoptera</taxon>
        <taxon>Dictyoptera</taxon>
        <taxon>Blattodea</taxon>
        <taxon>Blattoidea</taxon>
        <taxon>Termitoidae</taxon>
        <taxon>Kalotermitidae</taxon>
        <taxon>Cryptotermitinae</taxon>
        <taxon>Cryptotermes</taxon>
    </lineage>
</organism>
<dbReference type="Pfam" id="PF00160">
    <property type="entry name" value="Pro_isomerase"/>
    <property type="match status" value="1"/>
</dbReference>
<reference evidence="2 3" key="1">
    <citation type="submission" date="2017-12" db="EMBL/GenBank/DDBJ databases">
        <title>Hemimetabolous genomes reveal molecular basis of termite eusociality.</title>
        <authorList>
            <person name="Harrison M.C."/>
            <person name="Jongepier E."/>
            <person name="Robertson H.M."/>
            <person name="Arning N."/>
            <person name="Bitard-Feildel T."/>
            <person name="Chao H."/>
            <person name="Childers C.P."/>
            <person name="Dinh H."/>
            <person name="Doddapaneni H."/>
            <person name="Dugan S."/>
            <person name="Gowin J."/>
            <person name="Greiner C."/>
            <person name="Han Y."/>
            <person name="Hu H."/>
            <person name="Hughes D.S.T."/>
            <person name="Huylmans A.-K."/>
            <person name="Kemena C."/>
            <person name="Kremer L.P.M."/>
            <person name="Lee S.L."/>
            <person name="Lopez-Ezquerra A."/>
            <person name="Mallet L."/>
            <person name="Monroy-Kuhn J.M."/>
            <person name="Moser A."/>
            <person name="Murali S.C."/>
            <person name="Muzny D.M."/>
            <person name="Otani S."/>
            <person name="Piulachs M.-D."/>
            <person name="Poelchau M."/>
            <person name="Qu J."/>
            <person name="Schaub F."/>
            <person name="Wada-Katsumata A."/>
            <person name="Worley K.C."/>
            <person name="Xie Q."/>
            <person name="Ylla G."/>
            <person name="Poulsen M."/>
            <person name="Gibbs R.A."/>
            <person name="Schal C."/>
            <person name="Richards S."/>
            <person name="Belles X."/>
            <person name="Korb J."/>
            <person name="Bornberg-Bauer E."/>
        </authorList>
    </citation>
    <scope>NUCLEOTIDE SEQUENCE [LARGE SCALE GENOMIC DNA]</scope>
    <source>
        <tissue evidence="2">Whole body</tissue>
    </source>
</reference>